<comment type="caution">
    <text evidence="1">The sequence shown here is derived from an EMBL/GenBank/DDBJ whole genome shotgun (WGS) entry which is preliminary data.</text>
</comment>
<reference evidence="1" key="1">
    <citation type="submission" date="2023-06" db="EMBL/GenBank/DDBJ databases">
        <authorList>
            <person name="Kurt Z."/>
        </authorList>
    </citation>
    <scope>NUCLEOTIDE SEQUENCE</scope>
</reference>
<dbReference type="EMBL" id="CAXDID020000885">
    <property type="protein sequence ID" value="CAL6115488.1"/>
    <property type="molecule type" value="Genomic_DNA"/>
</dbReference>
<dbReference type="EMBL" id="CAXDID020000008">
    <property type="protein sequence ID" value="CAL5977486.1"/>
    <property type="molecule type" value="Genomic_DNA"/>
</dbReference>
<evidence type="ECO:0000313" key="1">
    <source>
        <dbReference type="EMBL" id="CAI9919114.1"/>
    </source>
</evidence>
<gene>
    <name evidence="2" type="ORF">HINF_LOCUS10206</name>
    <name evidence="3" type="ORF">HINF_LOCUS4323</name>
    <name evidence="1" type="ORF">HINF_LOCUS6759</name>
    <name evidence="4" type="ORF">HINF_LOCUS78647</name>
</gene>
<evidence type="ECO:0000313" key="4">
    <source>
        <dbReference type="EMBL" id="CAL6115488.1"/>
    </source>
</evidence>
<organism evidence="1">
    <name type="scientific">Hexamita inflata</name>
    <dbReference type="NCBI Taxonomy" id="28002"/>
    <lineage>
        <taxon>Eukaryota</taxon>
        <taxon>Metamonada</taxon>
        <taxon>Diplomonadida</taxon>
        <taxon>Hexamitidae</taxon>
        <taxon>Hexamitinae</taxon>
        <taxon>Hexamita</taxon>
    </lineage>
</organism>
<protein>
    <submittedName>
        <fullName evidence="3">Hypothetical_protein</fullName>
    </submittedName>
</protein>
<proteinExistence type="predicted"/>
<dbReference type="Proteomes" id="UP001642409">
    <property type="component" value="Unassembled WGS sequence"/>
</dbReference>
<dbReference type="EMBL" id="CATOUU010000171">
    <property type="protein sequence ID" value="CAI9919114.1"/>
    <property type="molecule type" value="Genomic_DNA"/>
</dbReference>
<keyword evidence="5" id="KW-1185">Reference proteome</keyword>
<evidence type="ECO:0000313" key="5">
    <source>
        <dbReference type="Proteomes" id="UP001642409"/>
    </source>
</evidence>
<evidence type="ECO:0000313" key="3">
    <source>
        <dbReference type="EMBL" id="CAL5977486.1"/>
    </source>
</evidence>
<evidence type="ECO:0000313" key="2">
    <source>
        <dbReference type="EMBL" id="CAI9922561.1"/>
    </source>
</evidence>
<dbReference type="AlphaFoldDB" id="A0AA86NG53"/>
<dbReference type="EMBL" id="CATOUU010000253">
    <property type="protein sequence ID" value="CAI9922561.1"/>
    <property type="molecule type" value="Genomic_DNA"/>
</dbReference>
<sequence>MHNQTQLEEHNTNIESKNQPEILITQAKAHPSKQPASQVISIQEAKLETVKVSKAEVTTANANKTALGNLVNYQQLQAQPKVHEKATQAQKIILQIRDVTRPLKLARSKQENNQISSIHMLPMLIPICYITRSPLSFSITVQISPDSSIYESLLWLNHNTHQ</sequence>
<accession>A0AA86NG53</accession>
<reference evidence="3 5" key="2">
    <citation type="submission" date="2024-07" db="EMBL/GenBank/DDBJ databases">
        <authorList>
            <person name="Akdeniz Z."/>
        </authorList>
    </citation>
    <scope>NUCLEOTIDE SEQUENCE [LARGE SCALE GENOMIC DNA]</scope>
</reference>
<name>A0AA86NG53_9EUKA</name>